<gene>
    <name evidence="1" type="ORF">MCYG_06996</name>
</gene>
<dbReference type="VEuPathDB" id="FungiDB:MCYG_06996"/>
<dbReference type="Proteomes" id="UP000002035">
    <property type="component" value="Unassembled WGS sequence"/>
</dbReference>
<accession>C5FW93</accession>
<dbReference type="RefSeq" id="XP_002845032.1">
    <property type="nucleotide sequence ID" value="XM_002844986.1"/>
</dbReference>
<protein>
    <submittedName>
        <fullName evidence="1">Uncharacterized protein</fullName>
    </submittedName>
</protein>
<keyword evidence="2" id="KW-1185">Reference proteome</keyword>
<name>C5FW93_ARTOC</name>
<dbReference type="GeneID" id="9228258"/>
<dbReference type="EMBL" id="DS995706">
    <property type="protein sequence ID" value="EEQ34177.1"/>
    <property type="molecule type" value="Genomic_DNA"/>
</dbReference>
<evidence type="ECO:0000313" key="2">
    <source>
        <dbReference type="Proteomes" id="UP000002035"/>
    </source>
</evidence>
<evidence type="ECO:0000313" key="1">
    <source>
        <dbReference type="EMBL" id="EEQ34177.1"/>
    </source>
</evidence>
<dbReference type="AlphaFoldDB" id="C5FW93"/>
<proteinExistence type="predicted"/>
<reference evidence="2" key="1">
    <citation type="journal article" date="2012" name="MBio">
        <title>Comparative genome analysis of Trichophyton rubrum and related dermatophytes reveals candidate genes involved in infection.</title>
        <authorList>
            <person name="Martinez D.A."/>
            <person name="Oliver B.G."/>
            <person name="Graeser Y."/>
            <person name="Goldberg J.M."/>
            <person name="Li W."/>
            <person name="Martinez-Rossi N.M."/>
            <person name="Monod M."/>
            <person name="Shelest E."/>
            <person name="Barton R.C."/>
            <person name="Birch E."/>
            <person name="Brakhage A.A."/>
            <person name="Chen Z."/>
            <person name="Gurr S.J."/>
            <person name="Heiman D."/>
            <person name="Heitman J."/>
            <person name="Kosti I."/>
            <person name="Rossi A."/>
            <person name="Saif S."/>
            <person name="Samalova M."/>
            <person name="Saunders C.W."/>
            <person name="Shea T."/>
            <person name="Summerbell R.C."/>
            <person name="Xu J."/>
            <person name="Young S."/>
            <person name="Zeng Q."/>
            <person name="Birren B.W."/>
            <person name="Cuomo C.A."/>
            <person name="White T.C."/>
        </authorList>
    </citation>
    <scope>NUCLEOTIDE SEQUENCE [LARGE SCALE GENOMIC DNA]</scope>
    <source>
        <strain evidence="2">ATCC MYA-4605 / CBS 113480</strain>
    </source>
</reference>
<dbReference type="HOGENOM" id="CLU_1959072_0_0_1"/>
<sequence>MTTGLTLQKLFVLFEPLITVSTQLPLHIMSLEGILRNTSASFYFITDCILVSKDRRITSKPKVHESSIPLGPLSAHKTGPLKPATCECPYPAAKEPQMLDRWTGYGIGGEDISNRIQNVVTVFELRLE</sequence>
<organism evidence="1 2">
    <name type="scientific">Arthroderma otae (strain ATCC MYA-4605 / CBS 113480)</name>
    <name type="common">Microsporum canis</name>
    <dbReference type="NCBI Taxonomy" id="554155"/>
    <lineage>
        <taxon>Eukaryota</taxon>
        <taxon>Fungi</taxon>
        <taxon>Dikarya</taxon>
        <taxon>Ascomycota</taxon>
        <taxon>Pezizomycotina</taxon>
        <taxon>Eurotiomycetes</taxon>
        <taxon>Eurotiomycetidae</taxon>
        <taxon>Onygenales</taxon>
        <taxon>Arthrodermataceae</taxon>
        <taxon>Microsporum</taxon>
    </lineage>
</organism>